<comment type="caution">
    <text evidence="2">The sequence shown here is derived from an EMBL/GenBank/DDBJ whole genome shotgun (WGS) entry which is preliminary data.</text>
</comment>
<sequence>MKKYLFVALPCLLAACSPGVSGVYTDSMGVTRYHFAAAGTVRIEAMGIAQETTYVRDRDTLRVALPQKAHALEFTIGADGALTGPLGIRLEKADR</sequence>
<dbReference type="PROSITE" id="PS51257">
    <property type="entry name" value="PROKAR_LIPOPROTEIN"/>
    <property type="match status" value="1"/>
</dbReference>
<gene>
    <name evidence="2" type="ORF">K5L01_01190</name>
</gene>
<dbReference type="RefSeq" id="WP_250061185.1">
    <property type="nucleotide sequence ID" value="NZ_JAIKTS010000001.1"/>
</dbReference>
<organism evidence="2 3">
    <name type="scientific">Stenotrophomonas mori</name>
    <dbReference type="NCBI Taxonomy" id="2871096"/>
    <lineage>
        <taxon>Bacteria</taxon>
        <taxon>Pseudomonadati</taxon>
        <taxon>Pseudomonadota</taxon>
        <taxon>Gammaproteobacteria</taxon>
        <taxon>Lysobacterales</taxon>
        <taxon>Lysobacteraceae</taxon>
        <taxon>Stenotrophomonas</taxon>
    </lineage>
</organism>
<accession>A0ABT0SD77</accession>
<reference evidence="2 3" key="1">
    <citation type="submission" date="2021-08" db="EMBL/GenBank/DDBJ databases">
        <title>Novel members of of the genus Stenotrophomonas from differernt environment.</title>
        <authorList>
            <person name="Deng Y."/>
        </authorList>
    </citation>
    <scope>NUCLEOTIDE SEQUENCE [LARGE SCALE GENOMIC DNA]</scope>
    <source>
        <strain evidence="2 3">CPCC 101365</strain>
    </source>
</reference>
<keyword evidence="3" id="KW-1185">Reference proteome</keyword>
<name>A0ABT0SD77_9GAMM</name>
<dbReference type="Proteomes" id="UP001431235">
    <property type="component" value="Unassembled WGS sequence"/>
</dbReference>
<keyword evidence="1" id="KW-0732">Signal</keyword>
<evidence type="ECO:0000256" key="1">
    <source>
        <dbReference type="SAM" id="SignalP"/>
    </source>
</evidence>
<proteinExistence type="predicted"/>
<evidence type="ECO:0008006" key="4">
    <source>
        <dbReference type="Google" id="ProtNLM"/>
    </source>
</evidence>
<protein>
    <recommendedName>
        <fullName evidence="4">Lipoprotein</fullName>
    </recommendedName>
</protein>
<dbReference type="EMBL" id="JAIKTS010000001">
    <property type="protein sequence ID" value="MCL7713274.1"/>
    <property type="molecule type" value="Genomic_DNA"/>
</dbReference>
<feature type="signal peptide" evidence="1">
    <location>
        <begin position="1"/>
        <end position="22"/>
    </location>
</feature>
<evidence type="ECO:0000313" key="2">
    <source>
        <dbReference type="EMBL" id="MCL7713274.1"/>
    </source>
</evidence>
<feature type="chain" id="PRO_5046820330" description="Lipoprotein" evidence="1">
    <location>
        <begin position="23"/>
        <end position="95"/>
    </location>
</feature>
<evidence type="ECO:0000313" key="3">
    <source>
        <dbReference type="Proteomes" id="UP001431235"/>
    </source>
</evidence>